<reference evidence="4 5" key="1">
    <citation type="submission" date="2018-12" db="EMBL/GenBank/DDBJ databases">
        <title>Cadmium resistance mechanism in endophytic bacteria Burkholderia cenocepacia YG-3.</title>
        <authorList>
            <person name="Zhang X."/>
            <person name="Wang X."/>
            <person name="Zhu Y."/>
        </authorList>
    </citation>
    <scope>NUCLEOTIDE SEQUENCE [LARGE SCALE GENOMIC DNA]</scope>
    <source>
        <strain evidence="4 5">YG-3</strain>
    </source>
</reference>
<dbReference type="GO" id="GO:0008168">
    <property type="term" value="F:methyltransferase activity"/>
    <property type="evidence" value="ECO:0007669"/>
    <property type="project" value="UniProtKB-KW"/>
</dbReference>
<dbReference type="GO" id="GO:0032259">
    <property type="term" value="P:methylation"/>
    <property type="evidence" value="ECO:0007669"/>
    <property type="project" value="UniProtKB-KW"/>
</dbReference>
<evidence type="ECO:0000256" key="1">
    <source>
        <dbReference type="ARBA" id="ARBA00022603"/>
    </source>
</evidence>
<dbReference type="AlphaFoldDB" id="A0A3Q9F802"/>
<keyword evidence="2" id="KW-0949">S-adenosyl-L-methionine</keyword>
<dbReference type="InterPro" id="IPR050210">
    <property type="entry name" value="tRNA_Adenine-N(6)_MTase"/>
</dbReference>
<accession>A0A3Q9F802</accession>
<evidence type="ECO:0000256" key="2">
    <source>
        <dbReference type="ARBA" id="ARBA00022691"/>
    </source>
</evidence>
<dbReference type="InterPro" id="IPR029063">
    <property type="entry name" value="SAM-dependent_MTases_sf"/>
</dbReference>
<sequence length="436" mass="47521">MTGDFARQYMERFLIVLSIAAFQVTDRFGTTTIMAIDRQSPACQSEHRDGCGAKTHTKARAMEHDFEDVDSECCRTDEEIFDLGLLADGLARSGYGEFVANFDPLVPRPNAWWACRESIPVSLRPVVDLFLMNEPVEADAIPAFLQALIPALMDIGLIVALAGNRIATPGLVILPVWGNWLICERPGPNPAFYFGEDSVALLARMLPRSGGDCLDLCSGPGLHAVHCARFAASVAAVEIDATAARLARINARLNRVVDRLDVFHGDLYQPVVGRRFHTIVANPPLLPYPDALPAPRVGYAGPDGFRIIGRILEGLPHALREDGAAQIIGMTLSDGRMPVIAGRLDGIAKESDMAIRFSALSHKRLMSGDAYFDLVAGSMTRVSGKEAPLVEDALRTMLASQKCSHLCTFFLHVVPGNGQFDLIDVSQPDHPGFWYI</sequence>
<evidence type="ECO:0000313" key="4">
    <source>
        <dbReference type="EMBL" id="AZQ51493.1"/>
    </source>
</evidence>
<evidence type="ECO:0000259" key="3">
    <source>
        <dbReference type="Pfam" id="PF05175"/>
    </source>
</evidence>
<dbReference type="SUPFAM" id="SSF53335">
    <property type="entry name" value="S-adenosyl-L-methionine-dependent methyltransferases"/>
    <property type="match status" value="1"/>
</dbReference>
<proteinExistence type="predicted"/>
<organism evidence="4 5">
    <name type="scientific">Burkholderia cenocepacia</name>
    <dbReference type="NCBI Taxonomy" id="95486"/>
    <lineage>
        <taxon>Bacteria</taxon>
        <taxon>Pseudomonadati</taxon>
        <taxon>Pseudomonadota</taxon>
        <taxon>Betaproteobacteria</taxon>
        <taxon>Burkholderiales</taxon>
        <taxon>Burkholderiaceae</taxon>
        <taxon>Burkholderia</taxon>
        <taxon>Burkholderia cepacia complex</taxon>
    </lineage>
</organism>
<dbReference type="Gene3D" id="3.40.50.150">
    <property type="entry name" value="Vaccinia Virus protein VP39"/>
    <property type="match status" value="1"/>
</dbReference>
<dbReference type="Proteomes" id="UP000277191">
    <property type="component" value="Chromosome 1"/>
</dbReference>
<evidence type="ECO:0000313" key="5">
    <source>
        <dbReference type="Proteomes" id="UP000277191"/>
    </source>
</evidence>
<gene>
    <name evidence="4" type="ORF">D5R55_11020</name>
</gene>
<feature type="domain" description="Methyltransferase small" evidence="3">
    <location>
        <begin position="200"/>
        <end position="285"/>
    </location>
</feature>
<dbReference type="PANTHER" id="PTHR47739:SF1">
    <property type="entry name" value="TRNA1(VAL) (ADENINE(37)-N6)-METHYLTRANSFERASE"/>
    <property type="match status" value="1"/>
</dbReference>
<keyword evidence="1" id="KW-0808">Transferase</keyword>
<dbReference type="PANTHER" id="PTHR47739">
    <property type="entry name" value="TRNA1(VAL) (ADENINE(37)-N6)-METHYLTRANSFERASE"/>
    <property type="match status" value="1"/>
</dbReference>
<keyword evidence="1" id="KW-0489">Methyltransferase</keyword>
<dbReference type="CDD" id="cd02440">
    <property type="entry name" value="AdoMet_MTases"/>
    <property type="match status" value="1"/>
</dbReference>
<dbReference type="RefSeq" id="WP_126362103.1">
    <property type="nucleotide sequence ID" value="NZ_CP034545.1"/>
</dbReference>
<dbReference type="InterPro" id="IPR007848">
    <property type="entry name" value="Small_mtfrase_dom"/>
</dbReference>
<name>A0A3Q9F802_9BURK</name>
<dbReference type="Pfam" id="PF05175">
    <property type="entry name" value="MTS"/>
    <property type="match status" value="1"/>
</dbReference>
<dbReference type="EMBL" id="CP034545">
    <property type="protein sequence ID" value="AZQ51493.1"/>
    <property type="molecule type" value="Genomic_DNA"/>
</dbReference>
<protein>
    <recommendedName>
        <fullName evidence="3">Methyltransferase small domain-containing protein</fullName>
    </recommendedName>
</protein>